<evidence type="ECO:0000256" key="11">
    <source>
        <dbReference type="ARBA" id="ARBA00023303"/>
    </source>
</evidence>
<accession>A0AAV5U902</accession>
<dbReference type="GO" id="GO:0034220">
    <property type="term" value="P:monoatomic ion transmembrane transport"/>
    <property type="evidence" value="ECO:0007669"/>
    <property type="project" value="UniProtKB-KW"/>
</dbReference>
<evidence type="ECO:0000313" key="13">
    <source>
        <dbReference type="EMBL" id="GMT03262.1"/>
    </source>
</evidence>
<evidence type="ECO:0000256" key="2">
    <source>
        <dbReference type="ARBA" id="ARBA00004651"/>
    </source>
</evidence>
<dbReference type="PROSITE" id="PS51013">
    <property type="entry name" value="PANNEXIN"/>
    <property type="match status" value="1"/>
</dbReference>
<evidence type="ECO:0000256" key="10">
    <source>
        <dbReference type="ARBA" id="ARBA00023136"/>
    </source>
</evidence>
<keyword evidence="7" id="KW-0965">Cell junction</keyword>
<comment type="function">
    <text evidence="12">Structural component of the gap junctions.</text>
</comment>
<keyword evidence="6" id="KW-0303">Gap junction</keyword>
<reference evidence="13" key="1">
    <citation type="submission" date="2023-10" db="EMBL/GenBank/DDBJ databases">
        <title>Genome assembly of Pristionchus species.</title>
        <authorList>
            <person name="Yoshida K."/>
            <person name="Sommer R.J."/>
        </authorList>
    </citation>
    <scope>NUCLEOTIDE SEQUENCE</scope>
    <source>
        <strain evidence="13">RS0144</strain>
    </source>
</reference>
<dbReference type="GO" id="GO:0005921">
    <property type="term" value="C:gap junction"/>
    <property type="evidence" value="ECO:0007669"/>
    <property type="project" value="UniProtKB-SubCell"/>
</dbReference>
<keyword evidence="5 12" id="KW-0812">Transmembrane</keyword>
<evidence type="ECO:0000256" key="3">
    <source>
        <dbReference type="ARBA" id="ARBA00022448"/>
    </source>
</evidence>
<proteinExistence type="inferred from homology"/>
<dbReference type="Proteomes" id="UP001432027">
    <property type="component" value="Unassembled WGS sequence"/>
</dbReference>
<keyword evidence="9 12" id="KW-0406">Ion transport</keyword>
<evidence type="ECO:0000256" key="1">
    <source>
        <dbReference type="ARBA" id="ARBA00004610"/>
    </source>
</evidence>
<name>A0AAV5U902_9BILA</name>
<comment type="caution">
    <text evidence="12">Lacks conserved residue(s) required for the propagation of feature annotation.</text>
</comment>
<keyword evidence="11 12" id="KW-0407">Ion channel</keyword>
<keyword evidence="3 12" id="KW-0813">Transport</keyword>
<evidence type="ECO:0000256" key="12">
    <source>
        <dbReference type="RuleBase" id="RU010713"/>
    </source>
</evidence>
<dbReference type="Pfam" id="PF00876">
    <property type="entry name" value="Innexin"/>
    <property type="match status" value="1"/>
</dbReference>
<dbReference type="InterPro" id="IPR000990">
    <property type="entry name" value="Innexin"/>
</dbReference>
<dbReference type="GO" id="GO:0005886">
    <property type="term" value="C:plasma membrane"/>
    <property type="evidence" value="ECO:0007669"/>
    <property type="project" value="UniProtKB-SubCell"/>
</dbReference>
<dbReference type="PANTHER" id="PTHR11893">
    <property type="entry name" value="INNEXIN"/>
    <property type="match status" value="1"/>
</dbReference>
<organism evidence="13 14">
    <name type="scientific">Pristionchus entomophagus</name>
    <dbReference type="NCBI Taxonomy" id="358040"/>
    <lineage>
        <taxon>Eukaryota</taxon>
        <taxon>Metazoa</taxon>
        <taxon>Ecdysozoa</taxon>
        <taxon>Nematoda</taxon>
        <taxon>Chromadorea</taxon>
        <taxon>Rhabditida</taxon>
        <taxon>Rhabditina</taxon>
        <taxon>Diplogasteromorpha</taxon>
        <taxon>Diplogasteroidea</taxon>
        <taxon>Neodiplogasteridae</taxon>
        <taxon>Pristionchus</taxon>
    </lineage>
</organism>
<dbReference type="GO" id="GO:0005243">
    <property type="term" value="F:gap junction channel activity"/>
    <property type="evidence" value="ECO:0007669"/>
    <property type="project" value="TreeGrafter"/>
</dbReference>
<evidence type="ECO:0000256" key="9">
    <source>
        <dbReference type="ARBA" id="ARBA00023065"/>
    </source>
</evidence>
<comment type="subcellular location">
    <subcellularLocation>
        <location evidence="1">Cell junction</location>
        <location evidence="1">Gap junction</location>
    </subcellularLocation>
    <subcellularLocation>
        <location evidence="2 12">Cell membrane</location>
        <topology evidence="2 12">Multi-pass membrane protein</topology>
    </subcellularLocation>
</comment>
<dbReference type="AlphaFoldDB" id="A0AAV5U902"/>
<keyword evidence="4" id="KW-1003">Cell membrane</keyword>
<feature type="non-terminal residue" evidence="13">
    <location>
        <position position="69"/>
    </location>
</feature>
<evidence type="ECO:0000256" key="4">
    <source>
        <dbReference type="ARBA" id="ARBA00022475"/>
    </source>
</evidence>
<dbReference type="PANTHER" id="PTHR11893:SF21">
    <property type="entry name" value="INNEXIN EAT-5"/>
    <property type="match status" value="1"/>
</dbReference>
<evidence type="ECO:0000256" key="7">
    <source>
        <dbReference type="ARBA" id="ARBA00022949"/>
    </source>
</evidence>
<protein>
    <recommendedName>
        <fullName evidence="12">Innexin</fullName>
    </recommendedName>
</protein>
<comment type="similarity">
    <text evidence="12">Belongs to the pannexin family.</text>
</comment>
<evidence type="ECO:0000256" key="6">
    <source>
        <dbReference type="ARBA" id="ARBA00022868"/>
    </source>
</evidence>
<sequence length="69" mass="8452">MCDFEVRVMGNVQRYSIQCVLIVNMFNEKVFLFLYWWIILVGLLTLIDSLTHFITMKMPSRRQRFVKRY</sequence>
<keyword evidence="14" id="KW-1185">Reference proteome</keyword>
<feature type="transmembrane region" description="Helical" evidence="12">
    <location>
        <begin position="34"/>
        <end position="54"/>
    </location>
</feature>
<evidence type="ECO:0000313" key="14">
    <source>
        <dbReference type="Proteomes" id="UP001432027"/>
    </source>
</evidence>
<gene>
    <name evidence="12" type="primary">inx</name>
    <name evidence="13" type="ORF">PENTCL1PPCAC_25436</name>
</gene>
<dbReference type="EMBL" id="BTSX01000006">
    <property type="protein sequence ID" value="GMT03262.1"/>
    <property type="molecule type" value="Genomic_DNA"/>
</dbReference>
<comment type="caution">
    <text evidence="13">The sequence shown here is derived from an EMBL/GenBank/DDBJ whole genome shotgun (WGS) entry which is preliminary data.</text>
</comment>
<evidence type="ECO:0000256" key="8">
    <source>
        <dbReference type="ARBA" id="ARBA00022989"/>
    </source>
</evidence>
<evidence type="ECO:0000256" key="5">
    <source>
        <dbReference type="ARBA" id="ARBA00022692"/>
    </source>
</evidence>
<keyword evidence="10 12" id="KW-0472">Membrane</keyword>
<keyword evidence="8 12" id="KW-1133">Transmembrane helix</keyword>